<evidence type="ECO:0008006" key="3">
    <source>
        <dbReference type="Google" id="ProtNLM"/>
    </source>
</evidence>
<dbReference type="InterPro" id="IPR019658">
    <property type="entry name" value="DUF2515"/>
</dbReference>
<comment type="caution">
    <text evidence="1">The sequence shown here is derived from an EMBL/GenBank/DDBJ whole genome shotgun (WGS) entry which is preliminary data.</text>
</comment>
<dbReference type="Proteomes" id="UP000622860">
    <property type="component" value="Unassembled WGS sequence"/>
</dbReference>
<gene>
    <name evidence="1" type="primary">yppC</name>
    <name evidence="1" type="ORF">GCM10011398_06520</name>
</gene>
<keyword evidence="2" id="KW-1185">Reference proteome</keyword>
<evidence type="ECO:0000313" key="1">
    <source>
        <dbReference type="EMBL" id="GGG65549.1"/>
    </source>
</evidence>
<reference evidence="1" key="1">
    <citation type="journal article" date="2014" name="Int. J. Syst. Evol. Microbiol.">
        <title>Complete genome sequence of Corynebacterium casei LMG S-19264T (=DSM 44701T), isolated from a smear-ripened cheese.</title>
        <authorList>
            <consortium name="US DOE Joint Genome Institute (JGI-PGF)"/>
            <person name="Walter F."/>
            <person name="Albersmeier A."/>
            <person name="Kalinowski J."/>
            <person name="Ruckert C."/>
        </authorList>
    </citation>
    <scope>NUCLEOTIDE SEQUENCE</scope>
    <source>
        <strain evidence="1">CGMCC 1.12754</strain>
    </source>
</reference>
<dbReference type="EMBL" id="BMFR01000001">
    <property type="protein sequence ID" value="GGG65549.1"/>
    <property type="molecule type" value="Genomic_DNA"/>
</dbReference>
<name>A0A917H2K1_9BACI</name>
<dbReference type="RefSeq" id="WP_188453895.1">
    <property type="nucleotide sequence ID" value="NZ_BMFR01000001.1"/>
</dbReference>
<reference evidence="1" key="2">
    <citation type="submission" date="2020-09" db="EMBL/GenBank/DDBJ databases">
        <authorList>
            <person name="Sun Q."/>
            <person name="Zhou Y."/>
        </authorList>
    </citation>
    <scope>NUCLEOTIDE SEQUENCE</scope>
    <source>
        <strain evidence="1">CGMCC 1.12754</strain>
    </source>
</reference>
<accession>A0A917H2K1</accession>
<dbReference type="AlphaFoldDB" id="A0A917H2K1"/>
<sequence>MHQNISKQDYIHYIIMKTKSHNVDNITRTKAYQNFYMENPEIQWTLVASLVSRNAGWNMTDLSLKPYKKLLHHDVRNRFFMTYERANWLIFSDAYPQLLVYKLSKKVNTPLFFLLKNFHVSSFIINEWYKFWHNHDKQRLLVALIINEQNVIQSPVIKQPYFKYQVFFKLPYLLQDLLLMNAIVLPTKNQTVYGAFVHDFTNLTNRITLGKRVSAIIFNPRIYQNVLDFLLTIEHTGSRWDYEKFLDLSFPKSTILRLMYPVVTHQDIVRNDWYKWGGIKSKWFKEVSYNNNTDRDAVISFYKKRSMLFSYYHLKNSLTAKKDL</sequence>
<evidence type="ECO:0000313" key="2">
    <source>
        <dbReference type="Proteomes" id="UP000622860"/>
    </source>
</evidence>
<protein>
    <recommendedName>
        <fullName evidence="3">DUF2515 domain-containing protein</fullName>
    </recommendedName>
</protein>
<dbReference type="Pfam" id="PF10720">
    <property type="entry name" value="DUF2515"/>
    <property type="match status" value="1"/>
</dbReference>
<proteinExistence type="predicted"/>
<organism evidence="1 2">
    <name type="scientific">Virgibacillus oceani</name>
    <dbReference type="NCBI Taxonomy" id="1479511"/>
    <lineage>
        <taxon>Bacteria</taxon>
        <taxon>Bacillati</taxon>
        <taxon>Bacillota</taxon>
        <taxon>Bacilli</taxon>
        <taxon>Bacillales</taxon>
        <taxon>Bacillaceae</taxon>
        <taxon>Virgibacillus</taxon>
    </lineage>
</organism>